<dbReference type="Pfam" id="PF14306">
    <property type="entry name" value="PUA_2"/>
    <property type="match status" value="1"/>
</dbReference>
<dbReference type="GO" id="GO:0000103">
    <property type="term" value="P:sulfate assimilation"/>
    <property type="evidence" value="ECO:0007669"/>
    <property type="project" value="UniProtKB-UniPathway"/>
</dbReference>
<accession>A0A8C6TST6</accession>
<feature type="domain" description="Sulphate adenylyltransferase catalytic" evidence="11">
    <location>
        <begin position="368"/>
        <end position="591"/>
    </location>
</feature>
<reference evidence="13" key="2">
    <citation type="submission" date="2025-09" db="UniProtKB">
        <authorList>
            <consortium name="Ensembl"/>
        </authorList>
    </citation>
    <scope>IDENTIFICATION</scope>
</reference>
<evidence type="ECO:0000313" key="13">
    <source>
        <dbReference type="Ensembl" id="ENSNMLP00000022748.1"/>
    </source>
</evidence>
<comment type="similarity">
    <text evidence="3">In the C-terminal section; belongs to the sulfate adenylyltransferase family.</text>
</comment>
<evidence type="ECO:0000256" key="3">
    <source>
        <dbReference type="ARBA" id="ARBA00009290"/>
    </source>
</evidence>
<dbReference type="Gene3D" id="3.10.400.10">
    <property type="entry name" value="Sulfate adenylyltransferase"/>
    <property type="match status" value="1"/>
</dbReference>
<evidence type="ECO:0000256" key="9">
    <source>
        <dbReference type="ARBA" id="ARBA00023268"/>
    </source>
</evidence>
<dbReference type="PANTHER" id="PTHR11055:SF17">
    <property type="entry name" value="BIFUNCTIONAL 3'-PHOSPHOADENOSINE 5'-PHOSPHOSULFATE SYNTHASE 1"/>
    <property type="match status" value="1"/>
</dbReference>
<evidence type="ECO:0000256" key="4">
    <source>
        <dbReference type="ARBA" id="ARBA00022679"/>
    </source>
</evidence>
<evidence type="ECO:0000256" key="6">
    <source>
        <dbReference type="ARBA" id="ARBA00022741"/>
    </source>
</evidence>
<evidence type="ECO:0000256" key="5">
    <source>
        <dbReference type="ARBA" id="ARBA00022695"/>
    </source>
</evidence>
<dbReference type="InterPro" id="IPR027417">
    <property type="entry name" value="P-loop_NTPase"/>
</dbReference>
<evidence type="ECO:0000259" key="10">
    <source>
        <dbReference type="Pfam" id="PF01583"/>
    </source>
</evidence>
<dbReference type="AlphaFoldDB" id="A0A8C6TST6"/>
<keyword evidence="8" id="KW-0067">ATP-binding</keyword>
<dbReference type="CDD" id="cd00517">
    <property type="entry name" value="ATPS"/>
    <property type="match status" value="1"/>
</dbReference>
<dbReference type="InterPro" id="IPR015947">
    <property type="entry name" value="PUA-like_sf"/>
</dbReference>
<dbReference type="InterPro" id="IPR002891">
    <property type="entry name" value="APS"/>
</dbReference>
<keyword evidence="9" id="KW-0511">Multifunctional enzyme</keyword>
<dbReference type="GO" id="GO:0004781">
    <property type="term" value="F:sulfate adenylyltransferase (ATP) activity"/>
    <property type="evidence" value="ECO:0007669"/>
    <property type="project" value="InterPro"/>
</dbReference>
<protein>
    <submittedName>
        <fullName evidence="13">3'-phosphoadenosine 5'-phosphosulfate synthase 1</fullName>
    </submittedName>
</protein>
<dbReference type="InterPro" id="IPR025980">
    <property type="entry name" value="ATP-Sase_PUA-like_dom"/>
</dbReference>
<evidence type="ECO:0000256" key="1">
    <source>
        <dbReference type="ARBA" id="ARBA00005050"/>
    </source>
</evidence>
<feature type="domain" description="ATP-sulfurylase PUA-like" evidence="12">
    <location>
        <begin position="207"/>
        <end position="359"/>
    </location>
</feature>
<evidence type="ECO:0000259" key="12">
    <source>
        <dbReference type="Pfam" id="PF14306"/>
    </source>
</evidence>
<dbReference type="NCBIfam" id="NF003013">
    <property type="entry name" value="PRK03846.1"/>
    <property type="match status" value="1"/>
</dbReference>
<dbReference type="UniPathway" id="UPA00097"/>
<keyword evidence="6" id="KW-0547">Nucleotide-binding</keyword>
<sequence>SLLYLITTIICTTNVTYQAHHVSRNKRGQVVGTRGGFRGCTVWLTGLSGAGKTTVSMALEEYLVCHGIPCYTLDGDNIRQGLNKNLGFSPEDREENIRRISEVARLFADAGLVCITSFISPYSRDRLNARKIHEATGLPFYEVFIDAPLDVCEQRDAKGLYKRARYEKPEAPELVLKTDSCNVNECIQQLVDLLQERDIVPIDSFHEVKELYVHENKLDLAKADAETLPAVQIGKVDMQWVQVLAEGWATPLNGFMREREYLQCLHFDCLLDGGVINLSVPVVLPVSASDKERLDGVTAVALVYEGRRVAILRNPEFYEHRKEERCARQWGTTCKDHPYIKMVMESGDWLVGGDLQVLDKIYWNDDLDQYRLTPNELKQKFKEMNADAVFAFQLRNPVHNGHALLMQDTHKRLIERGYRRPVLLLHPLGGWTKDDDVPLPWRMKQHSAVLAEGVLNPETTIVAIFPSPMMYAGPTEVQWHCRSRMVAGANFYIVGRDPAGMPHPETGKDLYEPTHGAKVLTMAPGLISLEIVPFKVAAYNKVKRAMDFYDAKNHQDYDFISGTRMRRMARAGENPPDGFMAPKAWAVLKEYYQSLEKKD</sequence>
<dbReference type="FunFam" id="3.40.50.620:FF:000006">
    <property type="entry name" value="bifunctional 3'-phosphoadenosine 5'-phosphosulfate synthase 1"/>
    <property type="match status" value="1"/>
</dbReference>
<dbReference type="NCBIfam" id="TIGR00455">
    <property type="entry name" value="apsK"/>
    <property type="match status" value="1"/>
</dbReference>
<evidence type="ECO:0000256" key="8">
    <source>
        <dbReference type="ARBA" id="ARBA00022840"/>
    </source>
</evidence>
<evidence type="ECO:0000256" key="2">
    <source>
        <dbReference type="ARBA" id="ARBA00007268"/>
    </source>
</evidence>
<keyword evidence="7" id="KW-0418">Kinase</keyword>
<dbReference type="FunFam" id="3.10.400.10:FF:000001">
    <property type="entry name" value="bifunctional 3'-phosphoadenosine 5'-phosphosulfate synthase 1"/>
    <property type="match status" value="1"/>
</dbReference>
<dbReference type="Proteomes" id="UP000694523">
    <property type="component" value="Unplaced"/>
</dbReference>
<dbReference type="Pfam" id="PF01747">
    <property type="entry name" value="ATP-sulfurylase"/>
    <property type="match status" value="1"/>
</dbReference>
<comment type="pathway">
    <text evidence="1">Sulfur metabolism; sulfate assimilation.</text>
</comment>
<dbReference type="SUPFAM" id="SSF52540">
    <property type="entry name" value="P-loop containing nucleoside triphosphate hydrolases"/>
    <property type="match status" value="1"/>
</dbReference>
<dbReference type="GO" id="GO:0004020">
    <property type="term" value="F:adenylylsulfate kinase activity"/>
    <property type="evidence" value="ECO:0007669"/>
    <property type="project" value="InterPro"/>
</dbReference>
<dbReference type="HAMAP" id="MF_00065">
    <property type="entry name" value="Adenylyl_sulf_kinase"/>
    <property type="match status" value="1"/>
</dbReference>
<keyword evidence="4" id="KW-0808">Transferase</keyword>
<comment type="similarity">
    <text evidence="2">In the N-terminal section; belongs to the APS kinase family.</text>
</comment>
<dbReference type="InterPro" id="IPR059117">
    <property type="entry name" value="APS_kinase_dom"/>
</dbReference>
<dbReference type="CDD" id="cd02027">
    <property type="entry name" value="APSK"/>
    <property type="match status" value="1"/>
</dbReference>
<evidence type="ECO:0000259" key="11">
    <source>
        <dbReference type="Pfam" id="PF01747"/>
    </source>
</evidence>
<proteinExistence type="inferred from homology"/>
<evidence type="ECO:0000256" key="7">
    <source>
        <dbReference type="ARBA" id="ARBA00022777"/>
    </source>
</evidence>
<dbReference type="GO" id="GO:0005524">
    <property type="term" value="F:ATP binding"/>
    <property type="evidence" value="ECO:0007669"/>
    <property type="project" value="UniProtKB-KW"/>
</dbReference>
<dbReference type="NCBIfam" id="TIGR00339">
    <property type="entry name" value="sopT"/>
    <property type="match status" value="1"/>
</dbReference>
<feature type="domain" description="APS kinase" evidence="10">
    <location>
        <begin position="38"/>
        <end position="166"/>
    </location>
</feature>
<dbReference type="Ensembl" id="ENSNMLT00000025476.1">
    <property type="protein sequence ID" value="ENSNMLP00000022748.1"/>
    <property type="gene ID" value="ENSNMLG00000011493.1"/>
</dbReference>
<dbReference type="GO" id="GO:0050428">
    <property type="term" value="P:3'-phosphoadenosine 5'-phosphosulfate biosynthetic process"/>
    <property type="evidence" value="ECO:0007669"/>
    <property type="project" value="TreeGrafter"/>
</dbReference>
<dbReference type="SUPFAM" id="SSF88697">
    <property type="entry name" value="PUA domain-like"/>
    <property type="match status" value="1"/>
</dbReference>
<name>A0A8C6TST6_9GOBI</name>
<reference evidence="13" key="1">
    <citation type="submission" date="2025-08" db="UniProtKB">
        <authorList>
            <consortium name="Ensembl"/>
        </authorList>
    </citation>
    <scope>IDENTIFICATION</scope>
</reference>
<keyword evidence="5" id="KW-0548">Nucleotidyltransferase</keyword>
<dbReference type="Gene3D" id="3.40.50.300">
    <property type="entry name" value="P-loop containing nucleotide triphosphate hydrolases"/>
    <property type="match status" value="1"/>
</dbReference>
<dbReference type="PANTHER" id="PTHR11055">
    <property type="entry name" value="BIFUNCTIONAL 3'-PHOSPHOADENOSINE 5'-PHOSPHOSULFATE SYNTHASE"/>
    <property type="match status" value="1"/>
</dbReference>
<dbReference type="InterPro" id="IPR002650">
    <property type="entry name" value="Sulphate_adenylyltransferase"/>
</dbReference>
<evidence type="ECO:0000313" key="14">
    <source>
        <dbReference type="Proteomes" id="UP000694523"/>
    </source>
</evidence>
<dbReference type="Gene3D" id="3.40.50.620">
    <property type="entry name" value="HUPs"/>
    <property type="match status" value="1"/>
</dbReference>
<keyword evidence="14" id="KW-1185">Reference proteome</keyword>
<dbReference type="SUPFAM" id="SSF52374">
    <property type="entry name" value="Nucleotidylyl transferase"/>
    <property type="match status" value="1"/>
</dbReference>
<dbReference type="Pfam" id="PF01583">
    <property type="entry name" value="APS_kinase"/>
    <property type="match status" value="1"/>
</dbReference>
<dbReference type="InterPro" id="IPR014729">
    <property type="entry name" value="Rossmann-like_a/b/a_fold"/>
</dbReference>
<organism evidence="13 14">
    <name type="scientific">Neogobius melanostomus</name>
    <name type="common">round goby</name>
    <dbReference type="NCBI Taxonomy" id="47308"/>
    <lineage>
        <taxon>Eukaryota</taxon>
        <taxon>Metazoa</taxon>
        <taxon>Chordata</taxon>
        <taxon>Craniata</taxon>
        <taxon>Vertebrata</taxon>
        <taxon>Euteleostomi</taxon>
        <taxon>Actinopterygii</taxon>
        <taxon>Neopterygii</taxon>
        <taxon>Teleostei</taxon>
        <taxon>Neoteleostei</taxon>
        <taxon>Acanthomorphata</taxon>
        <taxon>Gobiaria</taxon>
        <taxon>Gobiiformes</taxon>
        <taxon>Gobioidei</taxon>
        <taxon>Gobiidae</taxon>
        <taxon>Benthophilinae</taxon>
        <taxon>Neogobiini</taxon>
        <taxon>Neogobius</taxon>
    </lineage>
</organism>
<dbReference type="InterPro" id="IPR024951">
    <property type="entry name" value="Sulfurylase_cat_dom"/>
</dbReference>